<dbReference type="InterPro" id="IPR038538">
    <property type="entry name" value="MTERF_sf"/>
</dbReference>
<evidence type="ECO:0000256" key="2">
    <source>
        <dbReference type="ARBA" id="ARBA00022472"/>
    </source>
</evidence>
<comment type="similarity">
    <text evidence="1">Belongs to the mTERF family.</text>
</comment>
<dbReference type="PANTHER" id="PTHR13068">
    <property type="entry name" value="CGI-12 PROTEIN-RELATED"/>
    <property type="match status" value="1"/>
</dbReference>
<dbReference type="SMART" id="SM00733">
    <property type="entry name" value="Mterf"/>
    <property type="match status" value="6"/>
</dbReference>
<dbReference type="Gene3D" id="1.25.70.10">
    <property type="entry name" value="Transcription termination factor 3, mitochondrial"/>
    <property type="match status" value="1"/>
</dbReference>
<dbReference type="EMBL" id="CP093343">
    <property type="protein sequence ID" value="WOG84872.1"/>
    <property type="molecule type" value="Genomic_DNA"/>
</dbReference>
<name>A0AAF1ALG8_DAUCS</name>
<dbReference type="PANTHER" id="PTHR13068:SF236">
    <property type="entry name" value="OS02G0749800 PROTEIN"/>
    <property type="match status" value="1"/>
</dbReference>
<keyword evidence="5" id="KW-1185">Reference proteome</keyword>
<evidence type="ECO:0000313" key="5">
    <source>
        <dbReference type="Proteomes" id="UP000077755"/>
    </source>
</evidence>
<dbReference type="AlphaFoldDB" id="A0AAF1ALG8"/>
<dbReference type="GO" id="GO:0006353">
    <property type="term" value="P:DNA-templated transcription termination"/>
    <property type="evidence" value="ECO:0007669"/>
    <property type="project" value="UniProtKB-KW"/>
</dbReference>
<evidence type="ECO:0000256" key="3">
    <source>
        <dbReference type="ARBA" id="ARBA00022946"/>
    </source>
</evidence>
<keyword evidence="2" id="KW-0805">Transcription regulation</keyword>
<evidence type="ECO:0000256" key="1">
    <source>
        <dbReference type="ARBA" id="ARBA00007692"/>
    </source>
</evidence>
<organism evidence="4 5">
    <name type="scientific">Daucus carota subsp. sativus</name>
    <name type="common">Carrot</name>
    <dbReference type="NCBI Taxonomy" id="79200"/>
    <lineage>
        <taxon>Eukaryota</taxon>
        <taxon>Viridiplantae</taxon>
        <taxon>Streptophyta</taxon>
        <taxon>Embryophyta</taxon>
        <taxon>Tracheophyta</taxon>
        <taxon>Spermatophyta</taxon>
        <taxon>Magnoliopsida</taxon>
        <taxon>eudicotyledons</taxon>
        <taxon>Gunneridae</taxon>
        <taxon>Pentapetalae</taxon>
        <taxon>asterids</taxon>
        <taxon>campanulids</taxon>
        <taxon>Apiales</taxon>
        <taxon>Apiaceae</taxon>
        <taxon>Apioideae</taxon>
        <taxon>Scandiceae</taxon>
        <taxon>Daucinae</taxon>
        <taxon>Daucus</taxon>
        <taxon>Daucus sect. Daucus</taxon>
    </lineage>
</organism>
<proteinExistence type="inferred from homology"/>
<keyword evidence="3" id="KW-0809">Transit peptide</keyword>
<dbReference type="GO" id="GO:0003676">
    <property type="term" value="F:nucleic acid binding"/>
    <property type="evidence" value="ECO:0007669"/>
    <property type="project" value="InterPro"/>
</dbReference>
<protein>
    <submittedName>
        <fullName evidence="4">Uncharacterized protein</fullName>
    </submittedName>
</protein>
<dbReference type="Proteomes" id="UP000077755">
    <property type="component" value="Chromosome 1"/>
</dbReference>
<dbReference type="Pfam" id="PF02536">
    <property type="entry name" value="mTERF"/>
    <property type="match status" value="2"/>
</dbReference>
<reference evidence="4" key="1">
    <citation type="journal article" date="2016" name="Nat. Genet.">
        <title>A high-quality carrot genome assembly provides new insights into carotenoid accumulation and asterid genome evolution.</title>
        <authorList>
            <person name="Iorizzo M."/>
            <person name="Ellison S."/>
            <person name="Senalik D."/>
            <person name="Zeng P."/>
            <person name="Satapoomin P."/>
            <person name="Huang J."/>
            <person name="Bowman M."/>
            <person name="Iovene M."/>
            <person name="Sanseverino W."/>
            <person name="Cavagnaro P."/>
            <person name="Yildiz M."/>
            <person name="Macko-Podgorni A."/>
            <person name="Moranska E."/>
            <person name="Grzebelus E."/>
            <person name="Grzebelus D."/>
            <person name="Ashrafi H."/>
            <person name="Zheng Z."/>
            <person name="Cheng S."/>
            <person name="Spooner D."/>
            <person name="Van Deynze A."/>
            <person name="Simon P."/>
        </authorList>
    </citation>
    <scope>NUCLEOTIDE SEQUENCE</scope>
    <source>
        <tissue evidence="4">Leaf</tissue>
    </source>
</reference>
<dbReference type="InterPro" id="IPR003690">
    <property type="entry name" value="MTERF"/>
</dbReference>
<evidence type="ECO:0000313" key="4">
    <source>
        <dbReference type="EMBL" id="WOG84872.1"/>
    </source>
</evidence>
<sequence length="397" mass="45877">MMLVYIYKSRLQALTAKHLDLHILKNLCLKTPIFRNYRTKTTTPTNAESSEFKISFLQNEYGLSKKSLIRASECLSFDFSDQRAHSVLQLFRTFGFPRPNINKIISKYPGILKGYHPEMLIKPKLEFLLSMDLSRAEVIAIVTKCPPILHRSLNNRIKPTFNLLSSLIGSRDTLVLLKHNPHILTAYRIQDLSFNFEFLCELGVPRFQIVKYLAGPFPVLGKPHDKLRSVALKVKGMGFDLSSGYFFDAVVALCHVTDSTWEARCVLFRSFGFSNHEIDLMLRKLPRIMCYSEKKISESVQFVVNKLQWTPSRLSCHPAILSYSLQKRTIPRCSVLQVLVSKNITRESYRLSTILSLTQRKFLMEYVNAHMDKVPEVMEAYQGKLRFDEYTFKQKGQ</sequence>
<dbReference type="FunFam" id="1.25.70.10:FF:000001">
    <property type="entry name" value="Mitochondrial transcription termination factor-like"/>
    <property type="match status" value="1"/>
</dbReference>
<keyword evidence="2" id="KW-0806">Transcription termination</keyword>
<reference evidence="4" key="2">
    <citation type="submission" date="2022-03" db="EMBL/GenBank/DDBJ databases">
        <title>Draft title - Genomic analysis of global carrot germplasm unveils the trajectory of domestication and the origin of high carotenoid orange carrot.</title>
        <authorList>
            <person name="Iorizzo M."/>
            <person name="Ellison S."/>
            <person name="Senalik D."/>
            <person name="Macko-Podgorni A."/>
            <person name="Grzebelus D."/>
            <person name="Bostan H."/>
            <person name="Rolling W."/>
            <person name="Curaba J."/>
            <person name="Simon P."/>
        </authorList>
    </citation>
    <scope>NUCLEOTIDE SEQUENCE</scope>
    <source>
        <tissue evidence="4">Leaf</tissue>
    </source>
</reference>
<keyword evidence="2" id="KW-0804">Transcription</keyword>
<accession>A0AAF1ALG8</accession>
<gene>
    <name evidence="4" type="ORF">DCAR_0104057</name>
</gene>